<keyword evidence="1" id="KW-0732">Signal</keyword>
<organism evidence="2 3">
    <name type="scientific">Ructibacterium gallinarum</name>
    <dbReference type="NCBI Taxonomy" id="2779355"/>
    <lineage>
        <taxon>Bacteria</taxon>
        <taxon>Bacillati</taxon>
        <taxon>Bacillota</taxon>
        <taxon>Clostridia</taxon>
        <taxon>Eubacteriales</taxon>
        <taxon>Oscillospiraceae</taxon>
        <taxon>Ructibacterium</taxon>
    </lineage>
</organism>
<proteinExistence type="predicted"/>
<dbReference type="EMBL" id="JADCKB010000032">
    <property type="protein sequence ID" value="MBE5041045.1"/>
    <property type="molecule type" value="Genomic_DNA"/>
</dbReference>
<accession>A0A9D5M5M0</accession>
<reference evidence="2" key="1">
    <citation type="submission" date="2020-10" db="EMBL/GenBank/DDBJ databases">
        <title>ChiBAC.</title>
        <authorList>
            <person name="Zenner C."/>
            <person name="Hitch T.C.A."/>
            <person name="Clavel T."/>
        </authorList>
    </citation>
    <scope>NUCLEOTIDE SEQUENCE</scope>
    <source>
        <strain evidence="2">DSM 107454</strain>
    </source>
</reference>
<evidence type="ECO:0008006" key="4">
    <source>
        <dbReference type="Google" id="ProtNLM"/>
    </source>
</evidence>
<gene>
    <name evidence="2" type="ORF">INF28_11305</name>
</gene>
<sequence length="235" mass="26618">MYRKFGYIILLCTVLLSGMSVFATQNPTVHTSVDYATNQVTIYGEVADGSTWVTCYVISPDDYLEYTGNTAVTDETFSLTFTLTHIKEGLYKVYAKAQHEADFVYTEFVYVAQLFEVRTVGHEYEQSPSTASNLSAPEINSVHITVLNHLKGIYRLEIQDTDFTIDSRGTPFFFWRTTQGTFTEVSENYRSVTFQADPGTRDTQVRIMVGLGDCLGQTNYKTLRLKGNDLFQEVN</sequence>
<name>A0A9D5M5M0_9FIRM</name>
<evidence type="ECO:0000313" key="2">
    <source>
        <dbReference type="EMBL" id="MBE5041045.1"/>
    </source>
</evidence>
<dbReference type="Proteomes" id="UP000806542">
    <property type="component" value="Unassembled WGS sequence"/>
</dbReference>
<dbReference type="RefSeq" id="WP_226393583.1">
    <property type="nucleotide sequence ID" value="NZ_JADCKB010000032.1"/>
</dbReference>
<protein>
    <recommendedName>
        <fullName evidence="4">Ig-like domain-containing protein</fullName>
    </recommendedName>
</protein>
<evidence type="ECO:0000313" key="3">
    <source>
        <dbReference type="Proteomes" id="UP000806542"/>
    </source>
</evidence>
<feature type="chain" id="PRO_5038845128" description="Ig-like domain-containing protein" evidence="1">
    <location>
        <begin position="24"/>
        <end position="235"/>
    </location>
</feature>
<comment type="caution">
    <text evidence="2">The sequence shown here is derived from an EMBL/GenBank/DDBJ whole genome shotgun (WGS) entry which is preliminary data.</text>
</comment>
<evidence type="ECO:0000256" key="1">
    <source>
        <dbReference type="SAM" id="SignalP"/>
    </source>
</evidence>
<feature type="signal peptide" evidence="1">
    <location>
        <begin position="1"/>
        <end position="23"/>
    </location>
</feature>
<dbReference type="AlphaFoldDB" id="A0A9D5M5M0"/>
<keyword evidence="3" id="KW-1185">Reference proteome</keyword>